<evidence type="ECO:0000313" key="10">
    <source>
        <dbReference type="Proteomes" id="UP000000305"/>
    </source>
</evidence>
<dbReference type="GO" id="GO:0015232">
    <property type="term" value="F:heme transmembrane transporter activity"/>
    <property type="evidence" value="ECO:0000318"/>
    <property type="project" value="GO_Central"/>
</dbReference>
<keyword evidence="10" id="KW-1185">Reference proteome</keyword>
<protein>
    <recommendedName>
        <fullName evidence="8">Major facilitator superfamily (MFS) profile domain-containing protein</fullName>
    </recommendedName>
</protein>
<keyword evidence="3 7" id="KW-0812">Transmembrane</keyword>
<feature type="domain" description="Major facilitator superfamily (MFS) profile" evidence="8">
    <location>
        <begin position="86"/>
        <end position="493"/>
    </location>
</feature>
<reference evidence="9 10" key="1">
    <citation type="journal article" date="2011" name="Science">
        <title>The ecoresponsive genome of Daphnia pulex.</title>
        <authorList>
            <person name="Colbourne J.K."/>
            <person name="Pfrender M.E."/>
            <person name="Gilbert D."/>
            <person name="Thomas W.K."/>
            <person name="Tucker A."/>
            <person name="Oakley T.H."/>
            <person name="Tokishita S."/>
            <person name="Aerts A."/>
            <person name="Arnold G.J."/>
            <person name="Basu M.K."/>
            <person name="Bauer D.J."/>
            <person name="Caceres C.E."/>
            <person name="Carmel L."/>
            <person name="Casola C."/>
            <person name="Choi J.H."/>
            <person name="Detter J.C."/>
            <person name="Dong Q."/>
            <person name="Dusheyko S."/>
            <person name="Eads B.D."/>
            <person name="Frohlich T."/>
            <person name="Geiler-Samerotte K.A."/>
            <person name="Gerlach D."/>
            <person name="Hatcher P."/>
            <person name="Jogdeo S."/>
            <person name="Krijgsveld J."/>
            <person name="Kriventseva E.V."/>
            <person name="Kultz D."/>
            <person name="Laforsch C."/>
            <person name="Lindquist E."/>
            <person name="Lopez J."/>
            <person name="Manak J.R."/>
            <person name="Muller J."/>
            <person name="Pangilinan J."/>
            <person name="Patwardhan R.P."/>
            <person name="Pitluck S."/>
            <person name="Pritham E.J."/>
            <person name="Rechtsteiner A."/>
            <person name="Rho M."/>
            <person name="Rogozin I.B."/>
            <person name="Sakarya O."/>
            <person name="Salamov A."/>
            <person name="Schaack S."/>
            <person name="Shapiro H."/>
            <person name="Shiga Y."/>
            <person name="Skalitzky C."/>
            <person name="Smith Z."/>
            <person name="Souvorov A."/>
            <person name="Sung W."/>
            <person name="Tang Z."/>
            <person name="Tsuchiya D."/>
            <person name="Tu H."/>
            <person name="Vos H."/>
            <person name="Wang M."/>
            <person name="Wolf Y.I."/>
            <person name="Yamagata H."/>
            <person name="Yamada T."/>
            <person name="Ye Y."/>
            <person name="Shaw J.R."/>
            <person name="Andrews J."/>
            <person name="Crease T.J."/>
            <person name="Tang H."/>
            <person name="Lucas S.M."/>
            <person name="Robertson H.M."/>
            <person name="Bork P."/>
            <person name="Koonin E.V."/>
            <person name="Zdobnov E.M."/>
            <person name="Grigoriev I.V."/>
            <person name="Lynch M."/>
            <person name="Boore J.L."/>
        </authorList>
    </citation>
    <scope>NUCLEOTIDE SEQUENCE [LARGE SCALE GENOMIC DNA]</scope>
</reference>
<dbReference type="KEGG" id="dpx:DAPPUDRAFT_329237"/>
<sequence length="513" mass="55839">MVSDQETNQLRYQYSPISPAVGREEQDVGQEEEEVVGAAQEEVQAMLDNVKSVAPIIGAISGALQPVKNHSTASSMETKLYARRWVMLIIFVLVFMTNAFQWIQFSIINNLITKYYGVESSTVDWTSLVFMVAYIPLIFPGAWIMDKMGLRVTLLLGAFGTTAGAWTNVMSVAPDRFYVALMGQTLSATAQVFLLGVSPNVAAVWFGPEQVSSACAIGVFGSQVGIALGFLIPPILVKDHEVKEAIGDDLLFMFYIVAGVSTLLLLIVIIVFQAKPSLPPSTARYLAAQQPSPTPLTYYQSVKRIVTNRNYILLLFTYGINVGVFYAMSTLLNQVVLQHFPGEEENCGRIGLTIVLCGMVGSVLFGFILDKTHKFKETTLAVYIFVLASMAAYTFTFKLDHIAITFVTAGVTGFFMTGYLPVGFEFAAELTYPEPEVTSAGLLNASAQFFGIIFTILGGWLLANYGSLVCNGTMLGALLVGAALTLPIRAELKRQKANQTGEESKDAIKDGNP</sequence>
<dbReference type="InterPro" id="IPR020846">
    <property type="entry name" value="MFS_dom"/>
</dbReference>
<dbReference type="OrthoDB" id="422206at2759"/>
<feature type="transmembrane region" description="Helical" evidence="7">
    <location>
        <begin position="252"/>
        <end position="272"/>
    </location>
</feature>
<dbReference type="FunFam" id="1.20.1250.20:FF:000101">
    <property type="entry name" value="feline leukemia virus subgroup C receptor-related protein 2"/>
    <property type="match status" value="1"/>
</dbReference>
<dbReference type="PROSITE" id="PS50850">
    <property type="entry name" value="MFS"/>
    <property type="match status" value="1"/>
</dbReference>
<dbReference type="OMA" id="IRMSIMI"/>
<feature type="transmembrane region" description="Helical" evidence="7">
    <location>
        <begin position="185"/>
        <end position="206"/>
    </location>
</feature>
<dbReference type="EMBL" id="GL732638">
    <property type="protein sequence ID" value="EFX69312.1"/>
    <property type="molecule type" value="Genomic_DNA"/>
</dbReference>
<evidence type="ECO:0000256" key="7">
    <source>
        <dbReference type="SAM" id="Phobius"/>
    </source>
</evidence>
<feature type="transmembrane region" description="Helical" evidence="7">
    <location>
        <begin position="468"/>
        <end position="488"/>
    </location>
</feature>
<dbReference type="GO" id="GO:0020037">
    <property type="term" value="F:heme binding"/>
    <property type="evidence" value="ECO:0000318"/>
    <property type="project" value="GO_Central"/>
</dbReference>
<evidence type="ECO:0000256" key="5">
    <source>
        <dbReference type="ARBA" id="ARBA00023136"/>
    </source>
</evidence>
<dbReference type="CDD" id="cd17398">
    <property type="entry name" value="MFS_FLVCR_like"/>
    <property type="match status" value="1"/>
</dbReference>
<dbReference type="PANTHER" id="PTHR10924">
    <property type="entry name" value="MAJOR FACILITATOR SUPERFAMILY PROTEIN-RELATED"/>
    <property type="match status" value="1"/>
</dbReference>
<evidence type="ECO:0000256" key="2">
    <source>
        <dbReference type="ARBA" id="ARBA00022448"/>
    </source>
</evidence>
<dbReference type="GO" id="GO:0016020">
    <property type="term" value="C:membrane"/>
    <property type="evidence" value="ECO:0000318"/>
    <property type="project" value="GO_Central"/>
</dbReference>
<feature type="transmembrane region" description="Helical" evidence="7">
    <location>
        <begin position="125"/>
        <end position="145"/>
    </location>
</feature>
<evidence type="ECO:0000256" key="3">
    <source>
        <dbReference type="ARBA" id="ARBA00022692"/>
    </source>
</evidence>
<feature type="transmembrane region" description="Helical" evidence="7">
    <location>
        <begin position="402"/>
        <end position="422"/>
    </location>
</feature>
<comment type="subcellular location">
    <subcellularLocation>
        <location evidence="1">Membrane</location>
        <topology evidence="1">Multi-pass membrane protein</topology>
    </subcellularLocation>
</comment>
<dbReference type="Gene3D" id="1.20.1250.20">
    <property type="entry name" value="MFS general substrate transporter like domains"/>
    <property type="match status" value="2"/>
</dbReference>
<comment type="similarity">
    <text evidence="6">Belongs to the major facilitator superfamily. Feline leukemia virus subgroup C receptor (TC 2.A.1.28.1) family.</text>
</comment>
<dbReference type="InterPro" id="IPR049680">
    <property type="entry name" value="FLVCR1-2_SLC49-like"/>
</dbReference>
<feature type="transmembrane region" description="Helical" evidence="7">
    <location>
        <begin position="85"/>
        <end position="105"/>
    </location>
</feature>
<dbReference type="FunCoup" id="E9HG14">
    <property type="interactions" value="277"/>
</dbReference>
<feature type="transmembrane region" description="Helical" evidence="7">
    <location>
        <begin position="380"/>
        <end position="396"/>
    </location>
</feature>
<organism evidence="9 10">
    <name type="scientific">Daphnia pulex</name>
    <name type="common">Water flea</name>
    <dbReference type="NCBI Taxonomy" id="6669"/>
    <lineage>
        <taxon>Eukaryota</taxon>
        <taxon>Metazoa</taxon>
        <taxon>Ecdysozoa</taxon>
        <taxon>Arthropoda</taxon>
        <taxon>Crustacea</taxon>
        <taxon>Branchiopoda</taxon>
        <taxon>Diplostraca</taxon>
        <taxon>Cladocera</taxon>
        <taxon>Anomopoda</taxon>
        <taxon>Daphniidae</taxon>
        <taxon>Daphnia</taxon>
    </lineage>
</organism>
<feature type="transmembrane region" description="Helical" evidence="7">
    <location>
        <begin position="152"/>
        <end position="173"/>
    </location>
</feature>
<accession>E9HG14</accession>
<dbReference type="InterPro" id="IPR036259">
    <property type="entry name" value="MFS_trans_sf"/>
</dbReference>
<dbReference type="Pfam" id="PF07690">
    <property type="entry name" value="MFS_1"/>
    <property type="match status" value="1"/>
</dbReference>
<keyword evidence="4 7" id="KW-1133">Transmembrane helix</keyword>
<feature type="transmembrane region" description="Helical" evidence="7">
    <location>
        <begin position="311"/>
        <end position="329"/>
    </location>
</feature>
<dbReference type="AlphaFoldDB" id="E9HG14"/>
<feature type="transmembrane region" description="Helical" evidence="7">
    <location>
        <begin position="442"/>
        <end position="462"/>
    </location>
</feature>
<evidence type="ECO:0000256" key="6">
    <source>
        <dbReference type="ARBA" id="ARBA00046338"/>
    </source>
</evidence>
<dbReference type="GO" id="GO:0097037">
    <property type="term" value="P:heme export"/>
    <property type="evidence" value="ECO:0000318"/>
    <property type="project" value="GO_Central"/>
</dbReference>
<dbReference type="InterPro" id="IPR011701">
    <property type="entry name" value="MFS"/>
</dbReference>
<evidence type="ECO:0000256" key="4">
    <source>
        <dbReference type="ARBA" id="ARBA00022989"/>
    </source>
</evidence>
<dbReference type="PhylomeDB" id="E9HG14"/>
<dbReference type="HOGENOM" id="CLU_023132_0_1_1"/>
<feature type="transmembrane region" description="Helical" evidence="7">
    <location>
        <begin position="349"/>
        <end position="368"/>
    </location>
</feature>
<dbReference type="InParanoid" id="E9HG14"/>
<evidence type="ECO:0000259" key="8">
    <source>
        <dbReference type="PROSITE" id="PS50850"/>
    </source>
</evidence>
<feature type="transmembrane region" description="Helical" evidence="7">
    <location>
        <begin position="213"/>
        <end position="232"/>
    </location>
</feature>
<name>E9HG14_DAPPU</name>
<dbReference type="GO" id="GO:0015220">
    <property type="term" value="F:choline transmembrane transporter activity"/>
    <property type="evidence" value="ECO:0007669"/>
    <property type="project" value="UniProtKB-ARBA"/>
</dbReference>
<dbReference type="PANTHER" id="PTHR10924:SF4">
    <property type="entry name" value="GH15861P"/>
    <property type="match status" value="1"/>
</dbReference>
<dbReference type="eggNOG" id="KOG2563">
    <property type="taxonomic scope" value="Eukaryota"/>
</dbReference>
<proteinExistence type="inferred from homology"/>
<keyword evidence="5 7" id="KW-0472">Membrane</keyword>
<evidence type="ECO:0000256" key="1">
    <source>
        <dbReference type="ARBA" id="ARBA00004141"/>
    </source>
</evidence>
<keyword evidence="2" id="KW-0813">Transport</keyword>
<gene>
    <name evidence="9" type="ORF">DAPPUDRAFT_329237</name>
</gene>
<dbReference type="SUPFAM" id="SSF103473">
    <property type="entry name" value="MFS general substrate transporter"/>
    <property type="match status" value="1"/>
</dbReference>
<evidence type="ECO:0000313" key="9">
    <source>
        <dbReference type="EMBL" id="EFX69312.1"/>
    </source>
</evidence>
<dbReference type="FunFam" id="1.20.1250.20:FF:000092">
    <property type="entry name" value="Feline leukemia virus subgroup C receptor-related protein 2 isoform 1"/>
    <property type="match status" value="1"/>
</dbReference>
<dbReference type="Proteomes" id="UP000000305">
    <property type="component" value="Unassembled WGS sequence"/>
</dbReference>